<feature type="compositionally biased region" description="Polar residues" evidence="1">
    <location>
        <begin position="144"/>
        <end position="154"/>
    </location>
</feature>
<feature type="region of interest" description="Disordered" evidence="1">
    <location>
        <begin position="1"/>
        <end position="161"/>
    </location>
</feature>
<feature type="compositionally biased region" description="Polar residues" evidence="1">
    <location>
        <begin position="364"/>
        <end position="381"/>
    </location>
</feature>
<feature type="compositionally biased region" description="Basic and acidic residues" evidence="1">
    <location>
        <begin position="48"/>
        <end position="59"/>
    </location>
</feature>
<evidence type="ECO:0000313" key="3">
    <source>
        <dbReference type="Proteomes" id="UP000541610"/>
    </source>
</evidence>
<comment type="caution">
    <text evidence="2">The sequence shown here is derived from an EMBL/GenBank/DDBJ whole genome shotgun (WGS) entry which is preliminary data.</text>
</comment>
<evidence type="ECO:0000313" key="2">
    <source>
        <dbReference type="EMBL" id="KAF4682948.1"/>
    </source>
</evidence>
<organism evidence="2 3">
    <name type="scientific">Perkinsus olseni</name>
    <name type="common">Perkinsus atlanticus</name>
    <dbReference type="NCBI Taxonomy" id="32597"/>
    <lineage>
        <taxon>Eukaryota</taxon>
        <taxon>Sar</taxon>
        <taxon>Alveolata</taxon>
        <taxon>Perkinsozoa</taxon>
        <taxon>Perkinsea</taxon>
        <taxon>Perkinsida</taxon>
        <taxon>Perkinsidae</taxon>
        <taxon>Perkinsus</taxon>
    </lineage>
</organism>
<name>A0A7J6NGI9_PEROL</name>
<dbReference type="AlphaFoldDB" id="A0A7J6NGI9"/>
<dbReference type="OrthoDB" id="10619254at2759"/>
<protein>
    <submittedName>
        <fullName evidence="2">Uncharacterized protein</fullName>
    </submittedName>
</protein>
<accession>A0A7J6NGI9</accession>
<sequence length="517" mass="58194">MTIPRPPPRFRPSQTRQSRVSCGEDPRGSVTPMNMPHAPSNSTSSAALDRKPRLYDESGARNGPSEGKVDEDNRLHQVSYADTASSAREEDSHLLAFPPIPRFMHTPNSSQHSDQRGDVSEVSEAQSDDATASTSMIPRIASSIPVNSGPSSKTPPRGDSKLIYERRTSTRRDFSKHGKGRNRTELLTRPVLSGRRQGSIGDRVSGLRHHAADRLRHNGRLSYLSMDTASVKLGESTSAKGEQRKELNDKIQSFLTRMEQQKVLSARKIEALRRQHQPPHHLEPNPESICRSERRAQRTSAPRRTTSNSTAALYERGKHYLQERKCRLECLRRQLQQKELQQCTFRPHTSRQLPRTSKTDVTDKSSAASVSCTTLPSTRPRSANRYARSPATISDVCRFGHEEHSSSEILAASRVSPCSLDRRIEELEAIALTDRSSAVYPESDRDRSEDVIADCLLFDSHTRPSSQEEYSLDDDGDEGPRRVDRRLFNKWMAEESRIPQFECIAQISDLLVDSIHD</sequence>
<dbReference type="Proteomes" id="UP000541610">
    <property type="component" value="Unassembled WGS sequence"/>
</dbReference>
<feature type="region of interest" description="Disordered" evidence="1">
    <location>
        <begin position="273"/>
        <end position="308"/>
    </location>
</feature>
<evidence type="ECO:0000256" key="1">
    <source>
        <dbReference type="SAM" id="MobiDB-lite"/>
    </source>
</evidence>
<reference evidence="2 3" key="1">
    <citation type="submission" date="2020-04" db="EMBL/GenBank/DDBJ databases">
        <title>Perkinsus olseni comparative genomics.</title>
        <authorList>
            <person name="Bogema D.R."/>
        </authorList>
    </citation>
    <scope>NUCLEOTIDE SEQUENCE [LARGE SCALE GENOMIC DNA]</scope>
    <source>
        <strain evidence="2">00978-12</strain>
    </source>
</reference>
<feature type="region of interest" description="Disordered" evidence="1">
    <location>
        <begin position="346"/>
        <end position="387"/>
    </location>
</feature>
<gene>
    <name evidence="2" type="ORF">FOZ60_009810</name>
</gene>
<proteinExistence type="predicted"/>
<feature type="compositionally biased region" description="Polar residues" evidence="1">
    <location>
        <begin position="123"/>
        <end position="136"/>
    </location>
</feature>
<feature type="compositionally biased region" description="Pro residues" evidence="1">
    <location>
        <begin position="1"/>
        <end position="10"/>
    </location>
</feature>
<feature type="compositionally biased region" description="Basic and acidic residues" evidence="1">
    <location>
        <begin position="280"/>
        <end position="296"/>
    </location>
</feature>
<feature type="compositionally biased region" description="Polar residues" evidence="1">
    <location>
        <begin position="298"/>
        <end position="308"/>
    </location>
</feature>
<dbReference type="EMBL" id="JABANP010000398">
    <property type="protein sequence ID" value="KAF4682948.1"/>
    <property type="molecule type" value="Genomic_DNA"/>
</dbReference>